<dbReference type="PANTHER" id="PTHR17490:SF16">
    <property type="entry name" value="THREONYLCARBAMOYL-AMP SYNTHASE"/>
    <property type="match status" value="1"/>
</dbReference>
<keyword evidence="6 13" id="KW-0808">Transferase</keyword>
<gene>
    <name evidence="16" type="ORF">AV656_05845</name>
</gene>
<feature type="binding site" evidence="14">
    <location>
        <position position="63"/>
    </location>
    <ligand>
        <name>ATP</name>
        <dbReference type="ChEBI" id="CHEBI:30616"/>
    </ligand>
</feature>
<feature type="binding site" evidence="14">
    <location>
        <position position="119"/>
    </location>
    <ligand>
        <name>ATP</name>
        <dbReference type="ChEBI" id="CHEBI:30616"/>
    </ligand>
</feature>
<dbReference type="InterPro" id="IPR050156">
    <property type="entry name" value="TC-AMP_synthase_SUA5"/>
</dbReference>
<keyword evidence="8 13" id="KW-0548">Nucleotidyltransferase</keyword>
<evidence type="ECO:0000256" key="13">
    <source>
        <dbReference type="PIRNR" id="PIRNR004930"/>
    </source>
</evidence>
<dbReference type="Pfam" id="PF01300">
    <property type="entry name" value="Sua5_yciO_yrdC"/>
    <property type="match status" value="1"/>
</dbReference>
<evidence type="ECO:0000256" key="10">
    <source>
        <dbReference type="ARBA" id="ARBA00022840"/>
    </source>
</evidence>
<feature type="binding site" evidence="14">
    <location>
        <position position="59"/>
    </location>
    <ligand>
        <name>ATP</name>
        <dbReference type="ChEBI" id="CHEBI:30616"/>
    </ligand>
</feature>
<dbReference type="RefSeq" id="WP_063179922.1">
    <property type="nucleotide sequence ID" value="NZ_LQNT01000009.1"/>
</dbReference>
<dbReference type="InterPro" id="IPR017945">
    <property type="entry name" value="DHBP_synth_RibB-like_a/b_dom"/>
</dbReference>
<feature type="binding site" evidence="14">
    <location>
        <position position="197"/>
    </location>
    <ligand>
        <name>ATP</name>
        <dbReference type="ChEBI" id="CHEBI:30616"/>
    </ligand>
</feature>
<keyword evidence="9 13" id="KW-0547">Nucleotide-binding</keyword>
<dbReference type="SUPFAM" id="SSF55821">
    <property type="entry name" value="YrdC/RibB"/>
    <property type="match status" value="1"/>
</dbReference>
<dbReference type="AlphaFoldDB" id="A0A165H0U2"/>
<evidence type="ECO:0000256" key="5">
    <source>
        <dbReference type="ARBA" id="ARBA00022490"/>
    </source>
</evidence>
<dbReference type="PROSITE" id="PS51163">
    <property type="entry name" value="YRDC"/>
    <property type="match status" value="1"/>
</dbReference>
<feature type="binding site" evidence="14">
    <location>
        <position position="143"/>
    </location>
    <ligand>
        <name>L-threonine</name>
        <dbReference type="ChEBI" id="CHEBI:57926"/>
    </ligand>
</feature>
<evidence type="ECO:0000256" key="8">
    <source>
        <dbReference type="ARBA" id="ARBA00022695"/>
    </source>
</evidence>
<evidence type="ECO:0000313" key="17">
    <source>
        <dbReference type="Proteomes" id="UP000076490"/>
    </source>
</evidence>
<feature type="binding site" evidence="14">
    <location>
        <position position="36"/>
    </location>
    <ligand>
        <name>L-threonine</name>
        <dbReference type="ChEBI" id="CHEBI:57926"/>
    </ligand>
</feature>
<dbReference type="OrthoDB" id="9814580at2"/>
<evidence type="ECO:0000256" key="14">
    <source>
        <dbReference type="PIRSR" id="PIRSR004930-1"/>
    </source>
</evidence>
<protein>
    <recommendedName>
        <fullName evidence="4 13">Threonylcarbamoyl-AMP synthase</fullName>
        <shortName evidence="13">TC-AMP synthase</shortName>
        <ecNumber evidence="3 13">2.7.7.87</ecNumber>
    </recommendedName>
    <alternativeName>
        <fullName evidence="11 13">L-threonylcarbamoyladenylate synthase</fullName>
    </alternativeName>
</protein>
<evidence type="ECO:0000256" key="4">
    <source>
        <dbReference type="ARBA" id="ARBA00015492"/>
    </source>
</evidence>
<dbReference type="InterPro" id="IPR005145">
    <property type="entry name" value="Sua5_C"/>
</dbReference>
<evidence type="ECO:0000256" key="11">
    <source>
        <dbReference type="ARBA" id="ARBA00029774"/>
    </source>
</evidence>
<evidence type="ECO:0000256" key="12">
    <source>
        <dbReference type="ARBA" id="ARBA00048366"/>
    </source>
</evidence>
<evidence type="ECO:0000256" key="1">
    <source>
        <dbReference type="ARBA" id="ARBA00004496"/>
    </source>
</evidence>
<feature type="binding site" evidence="14">
    <location>
        <position position="237"/>
    </location>
    <ligand>
        <name>ATP</name>
        <dbReference type="ChEBI" id="CHEBI:30616"/>
    </ligand>
</feature>
<comment type="subcellular location">
    <subcellularLocation>
        <location evidence="1 13">Cytoplasm</location>
    </subcellularLocation>
</comment>
<evidence type="ECO:0000256" key="2">
    <source>
        <dbReference type="ARBA" id="ARBA00007663"/>
    </source>
</evidence>
<evidence type="ECO:0000313" key="16">
    <source>
        <dbReference type="EMBL" id="KZE38435.1"/>
    </source>
</evidence>
<keyword evidence="10 13" id="KW-0067">ATP-binding</keyword>
<dbReference type="PANTHER" id="PTHR17490">
    <property type="entry name" value="SUA5"/>
    <property type="match status" value="1"/>
</dbReference>
<feature type="binding site" evidence="14">
    <location>
        <position position="153"/>
    </location>
    <ligand>
        <name>ATP</name>
        <dbReference type="ChEBI" id="CHEBI:30616"/>
    </ligand>
</feature>
<feature type="binding site" evidence="14">
    <location>
        <position position="68"/>
    </location>
    <ligand>
        <name>L-threonine</name>
        <dbReference type="ChEBI" id="CHEBI:57926"/>
    </ligand>
</feature>
<keyword evidence="7 13" id="KW-0819">tRNA processing</keyword>
<comment type="caution">
    <text evidence="16">The sequence shown here is derived from an EMBL/GenBank/DDBJ whole genome shotgun (WGS) entry which is preliminary data.</text>
</comment>
<dbReference type="GO" id="GO:0061710">
    <property type="term" value="F:L-threonylcarbamoyladenylate synthase"/>
    <property type="evidence" value="ECO:0007669"/>
    <property type="project" value="UniProtKB-EC"/>
</dbReference>
<comment type="function">
    <text evidence="13">Required for the formation of a threonylcarbamoyl group on adenosine at position 37 (t(6)A37) in tRNAs that read codons beginning with adenine.</text>
</comment>
<dbReference type="InterPro" id="IPR006070">
    <property type="entry name" value="Sua5-like_dom"/>
</dbReference>
<evidence type="ECO:0000256" key="9">
    <source>
        <dbReference type="ARBA" id="ARBA00022741"/>
    </source>
</evidence>
<evidence type="ECO:0000256" key="7">
    <source>
        <dbReference type="ARBA" id="ARBA00022694"/>
    </source>
</evidence>
<accession>A0A165H0U2</accession>
<organism evidence="16 17">
    <name type="scientific">Bhargavaea cecembensis</name>
    <dbReference type="NCBI Taxonomy" id="394098"/>
    <lineage>
        <taxon>Bacteria</taxon>
        <taxon>Bacillati</taxon>
        <taxon>Bacillota</taxon>
        <taxon>Bacilli</taxon>
        <taxon>Bacillales</taxon>
        <taxon>Caryophanaceae</taxon>
        <taxon>Bhargavaea</taxon>
    </lineage>
</organism>
<comment type="catalytic activity">
    <reaction evidence="12 13">
        <text>L-threonine + hydrogencarbonate + ATP = L-threonylcarbamoyladenylate + diphosphate + H2O</text>
        <dbReference type="Rhea" id="RHEA:36407"/>
        <dbReference type="ChEBI" id="CHEBI:15377"/>
        <dbReference type="ChEBI" id="CHEBI:17544"/>
        <dbReference type="ChEBI" id="CHEBI:30616"/>
        <dbReference type="ChEBI" id="CHEBI:33019"/>
        <dbReference type="ChEBI" id="CHEBI:57926"/>
        <dbReference type="ChEBI" id="CHEBI:73682"/>
        <dbReference type="EC" id="2.7.7.87"/>
    </reaction>
</comment>
<reference evidence="16 17" key="1">
    <citation type="submission" date="2016-01" db="EMBL/GenBank/DDBJ databases">
        <title>Whole genome sequencing of Bhargavaea cecembensis T14.</title>
        <authorList>
            <person name="Hong K.W."/>
        </authorList>
    </citation>
    <scope>NUCLEOTIDE SEQUENCE [LARGE SCALE GENOMIC DNA]</scope>
    <source>
        <strain evidence="16 17">T14</strain>
    </source>
</reference>
<dbReference type="NCBIfam" id="TIGR00057">
    <property type="entry name" value="L-threonylcarbamoyladenylate synthase"/>
    <property type="match status" value="1"/>
</dbReference>
<feature type="domain" description="YrdC-like" evidence="15">
    <location>
        <begin position="14"/>
        <end position="201"/>
    </location>
</feature>
<feature type="binding site" evidence="14">
    <location>
        <position position="123"/>
    </location>
    <ligand>
        <name>L-threonine</name>
        <dbReference type="ChEBI" id="CHEBI:57926"/>
    </ligand>
</feature>
<dbReference type="PIRSF" id="PIRSF004930">
    <property type="entry name" value="Tln_factor_SUA5"/>
    <property type="match status" value="1"/>
</dbReference>
<dbReference type="Pfam" id="PF03481">
    <property type="entry name" value="Sua5_C"/>
    <property type="match status" value="1"/>
</dbReference>
<dbReference type="GO" id="GO:0008033">
    <property type="term" value="P:tRNA processing"/>
    <property type="evidence" value="ECO:0007669"/>
    <property type="project" value="UniProtKB-KW"/>
</dbReference>
<dbReference type="GO" id="GO:0005524">
    <property type="term" value="F:ATP binding"/>
    <property type="evidence" value="ECO:0007669"/>
    <property type="project" value="UniProtKB-UniRule"/>
</dbReference>
<evidence type="ECO:0000256" key="3">
    <source>
        <dbReference type="ARBA" id="ARBA00012584"/>
    </source>
</evidence>
<dbReference type="GO" id="GO:0005737">
    <property type="term" value="C:cytoplasm"/>
    <property type="evidence" value="ECO:0007669"/>
    <property type="project" value="UniProtKB-SubCell"/>
</dbReference>
<feature type="binding site" evidence="14">
    <location>
        <position position="183"/>
    </location>
    <ligand>
        <name>L-threonine</name>
        <dbReference type="ChEBI" id="CHEBI:57926"/>
    </ligand>
</feature>
<feature type="binding site" evidence="14">
    <location>
        <position position="145"/>
    </location>
    <ligand>
        <name>ATP</name>
        <dbReference type="ChEBI" id="CHEBI:30616"/>
    </ligand>
</feature>
<evidence type="ECO:0000259" key="15">
    <source>
        <dbReference type="PROSITE" id="PS51163"/>
    </source>
</evidence>
<comment type="similarity">
    <text evidence="2 13">Belongs to the SUA5 family.</text>
</comment>
<dbReference type="GO" id="GO:0000049">
    <property type="term" value="F:tRNA binding"/>
    <property type="evidence" value="ECO:0007669"/>
    <property type="project" value="TreeGrafter"/>
</dbReference>
<dbReference type="GO" id="GO:0003725">
    <property type="term" value="F:double-stranded RNA binding"/>
    <property type="evidence" value="ECO:0007669"/>
    <property type="project" value="UniProtKB-UniRule"/>
</dbReference>
<dbReference type="FunFam" id="3.90.870.10:FF:000008">
    <property type="entry name" value="Threonylcarbamoyl-AMP synthase"/>
    <property type="match status" value="1"/>
</dbReference>
<dbReference type="Proteomes" id="UP000076490">
    <property type="component" value="Unassembled WGS sequence"/>
</dbReference>
<dbReference type="GO" id="GO:0006450">
    <property type="term" value="P:regulation of translational fidelity"/>
    <property type="evidence" value="ECO:0007669"/>
    <property type="project" value="TreeGrafter"/>
</dbReference>
<dbReference type="InterPro" id="IPR038385">
    <property type="entry name" value="Sua5/YwlC_C"/>
</dbReference>
<dbReference type="Gene3D" id="3.90.870.10">
    <property type="entry name" value="DHBP synthase"/>
    <property type="match status" value="1"/>
</dbReference>
<evidence type="ECO:0000256" key="6">
    <source>
        <dbReference type="ARBA" id="ARBA00022679"/>
    </source>
</evidence>
<proteinExistence type="inferred from homology"/>
<dbReference type="Gene3D" id="3.40.50.11030">
    <property type="entry name" value="Threonylcarbamoyl-AMP synthase, C-terminal domain"/>
    <property type="match status" value="1"/>
</dbReference>
<dbReference type="EC" id="2.7.7.87" evidence="3 13"/>
<dbReference type="InterPro" id="IPR010923">
    <property type="entry name" value="T(6)A37_SUA5"/>
</dbReference>
<name>A0A165H0U2_9BACL</name>
<sequence length="343" mass="35812">MDTVMSQLKGEGDETRFRDAAKILKNGGLVAFPTETVYGLGADATNEEAVADIYRAKGRPSDNPLIVHIGTAAEIERYAEEVPESAWKCAEAFWPGPLTLIVHAKPGVFAPSVTAGLDTVGLRMPAHPVALELLKTSGLPVAAPSANTSGKPSPTCAEHVAADMEGKIPYILDGGPTGIGIESTVLDLTSEPPAILRPGAVTADMLRPVIGEVNHSAEAADAGEEAPRAPGMKYTHYSPDAPVWLIEPDLGQIRNAVTRLRGEGKRVALIAPEGFGETGSDWYFPTGRLNDPASVSGKLYASLRACDGTDADIILAATVDDAGIGGAVMNRLNKAAGGRTIRS</sequence>
<dbReference type="EMBL" id="LQNT01000009">
    <property type="protein sequence ID" value="KZE38435.1"/>
    <property type="molecule type" value="Genomic_DNA"/>
</dbReference>
<keyword evidence="5 13" id="KW-0963">Cytoplasm</keyword>